<keyword evidence="3" id="KW-1185">Reference proteome</keyword>
<sequence length="71" mass="7809">MAKGHLHGRPSLCEGVGAKSGDGAKRQPSEPGVEDGLTHRSRPQGWTKGEPKVEEDEEQPRVRKLKDDSYD</sequence>
<feature type="region of interest" description="Disordered" evidence="1">
    <location>
        <begin position="1"/>
        <end position="71"/>
    </location>
</feature>
<dbReference type="KEGG" id="anh:A6F65_01494"/>
<protein>
    <submittedName>
        <fullName evidence="2">Uncharacterized protein</fullName>
    </submittedName>
</protein>
<evidence type="ECO:0000313" key="3">
    <source>
        <dbReference type="Proteomes" id="UP000092698"/>
    </source>
</evidence>
<gene>
    <name evidence="2" type="ORF">A6F65_01494</name>
</gene>
<evidence type="ECO:0000256" key="1">
    <source>
        <dbReference type="SAM" id="MobiDB-lite"/>
    </source>
</evidence>
<evidence type="ECO:0000313" key="2">
    <source>
        <dbReference type="EMBL" id="ANU07797.1"/>
    </source>
</evidence>
<reference evidence="2 3" key="1">
    <citation type="submission" date="2016-07" db="EMBL/GenBank/DDBJ databases">
        <title>Complete genome sequence of Altererythrobacter namhicola JCM 16345T, containing esterase-encoding genes.</title>
        <authorList>
            <person name="Cheng H."/>
            <person name="Wu Y.-H."/>
            <person name="Jian S.-L."/>
            <person name="Huo Y.-Y."/>
            <person name="Wang C.-S."/>
            <person name="Xu X.-W."/>
        </authorList>
    </citation>
    <scope>NUCLEOTIDE SEQUENCE [LARGE SCALE GENOMIC DNA]</scope>
    <source>
        <strain evidence="2 3">JCM 16345</strain>
    </source>
</reference>
<organism evidence="2 3">
    <name type="scientific">Paraurantiacibacter namhicola</name>
    <dbReference type="NCBI Taxonomy" id="645517"/>
    <lineage>
        <taxon>Bacteria</taxon>
        <taxon>Pseudomonadati</taxon>
        <taxon>Pseudomonadota</taxon>
        <taxon>Alphaproteobacteria</taxon>
        <taxon>Sphingomonadales</taxon>
        <taxon>Erythrobacteraceae</taxon>
        <taxon>Paraurantiacibacter</taxon>
    </lineage>
</organism>
<dbReference type="Proteomes" id="UP000092698">
    <property type="component" value="Chromosome"/>
</dbReference>
<dbReference type="AlphaFoldDB" id="A0A1C7D8N1"/>
<accession>A0A1C7D8N1</accession>
<proteinExistence type="predicted"/>
<name>A0A1C7D8N1_9SPHN</name>
<feature type="compositionally biased region" description="Basic and acidic residues" evidence="1">
    <location>
        <begin position="59"/>
        <end position="71"/>
    </location>
</feature>
<dbReference type="EMBL" id="CP016545">
    <property type="protein sequence ID" value="ANU07797.1"/>
    <property type="molecule type" value="Genomic_DNA"/>
</dbReference>